<dbReference type="InParanoid" id="A0A0V0R419"/>
<dbReference type="SMART" id="SM00220">
    <property type="entry name" value="S_TKc"/>
    <property type="match status" value="1"/>
</dbReference>
<dbReference type="InterPro" id="IPR011009">
    <property type="entry name" value="Kinase-like_dom_sf"/>
</dbReference>
<keyword evidence="6" id="KW-1185">Reference proteome</keyword>
<name>A0A0V0R419_PSEPJ</name>
<dbReference type="Gene3D" id="1.10.510.10">
    <property type="entry name" value="Transferase(Phosphotransferase) domain 1"/>
    <property type="match status" value="1"/>
</dbReference>
<dbReference type="AlphaFoldDB" id="A0A0V0R419"/>
<feature type="region of interest" description="Disordered" evidence="3">
    <location>
        <begin position="337"/>
        <end position="422"/>
    </location>
</feature>
<protein>
    <recommendedName>
        <fullName evidence="2">Casein kinase I</fullName>
        <ecNumber evidence="1">2.7.11.1</ecNumber>
    </recommendedName>
</protein>
<proteinExistence type="predicted"/>
<dbReference type="PANTHER" id="PTHR11909">
    <property type="entry name" value="CASEIN KINASE-RELATED"/>
    <property type="match status" value="1"/>
</dbReference>
<comment type="caution">
    <text evidence="5">The sequence shown here is derived from an EMBL/GenBank/DDBJ whole genome shotgun (WGS) entry which is preliminary data.</text>
</comment>
<dbReference type="InterPro" id="IPR000719">
    <property type="entry name" value="Prot_kinase_dom"/>
</dbReference>
<organism evidence="5 6">
    <name type="scientific">Pseudocohnilembus persalinus</name>
    <name type="common">Ciliate</name>
    <dbReference type="NCBI Taxonomy" id="266149"/>
    <lineage>
        <taxon>Eukaryota</taxon>
        <taxon>Sar</taxon>
        <taxon>Alveolata</taxon>
        <taxon>Ciliophora</taxon>
        <taxon>Intramacronucleata</taxon>
        <taxon>Oligohymenophorea</taxon>
        <taxon>Scuticociliatia</taxon>
        <taxon>Philasterida</taxon>
        <taxon>Pseudocohnilembidae</taxon>
        <taxon>Pseudocohnilembus</taxon>
    </lineage>
</organism>
<evidence type="ECO:0000313" key="6">
    <source>
        <dbReference type="Proteomes" id="UP000054937"/>
    </source>
</evidence>
<feature type="compositionally biased region" description="Low complexity" evidence="3">
    <location>
        <begin position="405"/>
        <end position="414"/>
    </location>
</feature>
<accession>A0A0V0R419</accession>
<evidence type="ECO:0000256" key="2">
    <source>
        <dbReference type="ARBA" id="ARBA00023860"/>
    </source>
</evidence>
<keyword evidence="5" id="KW-0808">Transferase</keyword>
<dbReference type="EC" id="2.7.11.1" evidence="1"/>
<dbReference type="OMA" id="AKFYKMM"/>
<evidence type="ECO:0000259" key="4">
    <source>
        <dbReference type="PROSITE" id="PS50011"/>
    </source>
</evidence>
<gene>
    <name evidence="5" type="ORF">PPERSA_08820</name>
</gene>
<dbReference type="PROSITE" id="PS00108">
    <property type="entry name" value="PROTEIN_KINASE_ST"/>
    <property type="match status" value="1"/>
</dbReference>
<dbReference type="Pfam" id="PF00069">
    <property type="entry name" value="Pkinase"/>
    <property type="match status" value="1"/>
</dbReference>
<dbReference type="InterPro" id="IPR008271">
    <property type="entry name" value="Ser/Thr_kinase_AS"/>
</dbReference>
<dbReference type="GO" id="GO:0005524">
    <property type="term" value="F:ATP binding"/>
    <property type="evidence" value="ECO:0007669"/>
    <property type="project" value="InterPro"/>
</dbReference>
<dbReference type="FunFam" id="1.10.510.10:FF:000596">
    <property type="entry name" value="CK1 family protein kinase"/>
    <property type="match status" value="1"/>
</dbReference>
<dbReference type="OrthoDB" id="5800476at2759"/>
<feature type="domain" description="Protein kinase" evidence="4">
    <location>
        <begin position="14"/>
        <end position="288"/>
    </location>
</feature>
<keyword evidence="5" id="KW-0418">Kinase</keyword>
<sequence>MASNNFTKIANGEYQIGQLLGSGSFGQIFLATHINDKYNEYQFLKQQFQEEGKTKHPQLLFEAKIMKALQGKTGIPTLHWSGQEQNANVVVMDLLGPSLEDLFNLMDRKFSLKTTIMLADQMISRVETIHSKNFIHRDIKPDNFLIGLGKRSNTVFVIDFGLGKRYRDTKTQQHIPYRENKNLTGTARYASINAHLGIEQSRRDDLEAIGYVLIYFLKGYLPWQGIKANNKQEKYNKIMEKKMSTPVEILCKGQPIEFSTYLNYCRSLRFEDKPDYSYLRKMFKELFYREQYEWDYLYDWAIPRENNDKSNWTNNRISIQINTTKPIENENNQILNDNNELVTPNGNQDANQGDGLLNSQYENQDENQQDDQQIQNDNIAEDKNNNQNQQQSKDNNDSMVAEDGQQQQNQNQDQQNDKSLFD</sequence>
<dbReference type="EMBL" id="LDAU01000054">
    <property type="protein sequence ID" value="KRX09104.1"/>
    <property type="molecule type" value="Genomic_DNA"/>
</dbReference>
<dbReference type="SUPFAM" id="SSF56112">
    <property type="entry name" value="Protein kinase-like (PK-like)"/>
    <property type="match status" value="1"/>
</dbReference>
<reference evidence="5 6" key="1">
    <citation type="journal article" date="2015" name="Sci. Rep.">
        <title>Genome of the facultative scuticociliatosis pathogen Pseudocohnilembus persalinus provides insight into its virulence through horizontal gene transfer.</title>
        <authorList>
            <person name="Xiong J."/>
            <person name="Wang G."/>
            <person name="Cheng J."/>
            <person name="Tian M."/>
            <person name="Pan X."/>
            <person name="Warren A."/>
            <person name="Jiang C."/>
            <person name="Yuan D."/>
            <person name="Miao W."/>
        </authorList>
    </citation>
    <scope>NUCLEOTIDE SEQUENCE [LARGE SCALE GENOMIC DNA]</scope>
    <source>
        <strain evidence="5">36N120E</strain>
    </source>
</reference>
<dbReference type="Proteomes" id="UP000054937">
    <property type="component" value="Unassembled WGS sequence"/>
</dbReference>
<dbReference type="InterPro" id="IPR050235">
    <property type="entry name" value="CK1_Ser-Thr_kinase"/>
</dbReference>
<evidence type="ECO:0000313" key="5">
    <source>
        <dbReference type="EMBL" id="KRX09104.1"/>
    </source>
</evidence>
<dbReference type="GO" id="GO:0004674">
    <property type="term" value="F:protein serine/threonine kinase activity"/>
    <property type="evidence" value="ECO:0007669"/>
    <property type="project" value="UniProtKB-EC"/>
</dbReference>
<evidence type="ECO:0000256" key="1">
    <source>
        <dbReference type="ARBA" id="ARBA00012513"/>
    </source>
</evidence>
<feature type="compositionally biased region" description="Polar residues" evidence="3">
    <location>
        <begin position="342"/>
        <end position="361"/>
    </location>
</feature>
<dbReference type="PROSITE" id="PS50011">
    <property type="entry name" value="PROTEIN_KINASE_DOM"/>
    <property type="match status" value="1"/>
</dbReference>
<evidence type="ECO:0000256" key="3">
    <source>
        <dbReference type="SAM" id="MobiDB-lite"/>
    </source>
</evidence>